<dbReference type="Pfam" id="PF07690">
    <property type="entry name" value="MFS_1"/>
    <property type="match status" value="1"/>
</dbReference>
<dbReference type="InterPro" id="IPR020846">
    <property type="entry name" value="MFS_dom"/>
</dbReference>
<dbReference type="PROSITE" id="PS50850">
    <property type="entry name" value="MFS"/>
    <property type="match status" value="1"/>
</dbReference>
<dbReference type="GO" id="GO:0016020">
    <property type="term" value="C:membrane"/>
    <property type="evidence" value="ECO:0007669"/>
    <property type="project" value="UniProtKB-SubCell"/>
</dbReference>
<evidence type="ECO:0000313" key="10">
    <source>
        <dbReference type="Proteomes" id="UP000325440"/>
    </source>
</evidence>
<dbReference type="SUPFAM" id="SSF103473">
    <property type="entry name" value="MFS general substrate transporter"/>
    <property type="match status" value="1"/>
</dbReference>
<dbReference type="EMBL" id="CABPRJ010000477">
    <property type="protein sequence ID" value="VVC27914.1"/>
    <property type="molecule type" value="Genomic_DNA"/>
</dbReference>
<feature type="transmembrane region" description="Helical" evidence="7">
    <location>
        <begin position="425"/>
        <end position="444"/>
    </location>
</feature>
<proteinExistence type="inferred from homology"/>
<evidence type="ECO:0000256" key="2">
    <source>
        <dbReference type="ARBA" id="ARBA00008335"/>
    </source>
</evidence>
<dbReference type="PANTHER" id="PTHR23511:SF38">
    <property type="entry name" value="SYNAPTIC VESICLE 2-RELATED PROTEIN-LIKE PROTEIN"/>
    <property type="match status" value="1"/>
</dbReference>
<comment type="similarity">
    <text evidence="2">Belongs to the major facilitator superfamily.</text>
</comment>
<dbReference type="InterPro" id="IPR036259">
    <property type="entry name" value="MFS_trans_sf"/>
</dbReference>
<dbReference type="GO" id="GO:0022857">
    <property type="term" value="F:transmembrane transporter activity"/>
    <property type="evidence" value="ECO:0007669"/>
    <property type="project" value="InterPro"/>
</dbReference>
<accession>A0A5E4M7C0</accession>
<feature type="domain" description="Major facilitator superfamily (MFS) profile" evidence="8">
    <location>
        <begin position="64"/>
        <end position="537"/>
    </location>
</feature>
<keyword evidence="10" id="KW-1185">Reference proteome</keyword>
<evidence type="ECO:0000256" key="3">
    <source>
        <dbReference type="ARBA" id="ARBA00022448"/>
    </source>
</evidence>
<feature type="transmembrane region" description="Helical" evidence="7">
    <location>
        <begin position="229"/>
        <end position="248"/>
    </location>
</feature>
<feature type="transmembrane region" description="Helical" evidence="7">
    <location>
        <begin position="186"/>
        <end position="209"/>
    </location>
</feature>
<gene>
    <name evidence="9" type="ORF">CINCED_3A000870</name>
</gene>
<dbReference type="AlphaFoldDB" id="A0A5E4M7C0"/>
<comment type="subcellular location">
    <subcellularLocation>
        <location evidence="1">Membrane</location>
        <topology evidence="1">Multi-pass membrane protein</topology>
    </subcellularLocation>
</comment>
<organism evidence="9 10">
    <name type="scientific">Cinara cedri</name>
    <dbReference type="NCBI Taxonomy" id="506608"/>
    <lineage>
        <taxon>Eukaryota</taxon>
        <taxon>Metazoa</taxon>
        <taxon>Ecdysozoa</taxon>
        <taxon>Arthropoda</taxon>
        <taxon>Hexapoda</taxon>
        <taxon>Insecta</taxon>
        <taxon>Pterygota</taxon>
        <taxon>Neoptera</taxon>
        <taxon>Paraneoptera</taxon>
        <taxon>Hemiptera</taxon>
        <taxon>Sternorrhyncha</taxon>
        <taxon>Aphidomorpha</taxon>
        <taxon>Aphidoidea</taxon>
        <taxon>Aphididae</taxon>
        <taxon>Lachninae</taxon>
        <taxon>Cinara</taxon>
    </lineage>
</organism>
<dbReference type="Pfam" id="PF00083">
    <property type="entry name" value="Sugar_tr"/>
    <property type="match status" value="1"/>
</dbReference>
<evidence type="ECO:0000259" key="8">
    <source>
        <dbReference type="PROSITE" id="PS50850"/>
    </source>
</evidence>
<dbReference type="InterPro" id="IPR005828">
    <property type="entry name" value="MFS_sugar_transport-like"/>
</dbReference>
<feature type="transmembrane region" description="Helical" evidence="7">
    <location>
        <begin position="129"/>
        <end position="155"/>
    </location>
</feature>
<evidence type="ECO:0000256" key="7">
    <source>
        <dbReference type="SAM" id="Phobius"/>
    </source>
</evidence>
<keyword evidence="6 7" id="KW-0472">Membrane</keyword>
<keyword evidence="3" id="KW-0813">Transport</keyword>
<name>A0A5E4M7C0_9HEMI</name>
<dbReference type="Gene3D" id="1.20.1250.20">
    <property type="entry name" value="MFS general substrate transporter like domains"/>
    <property type="match status" value="1"/>
</dbReference>
<feature type="transmembrane region" description="Helical" evidence="7">
    <location>
        <begin position="483"/>
        <end position="507"/>
    </location>
</feature>
<feature type="transmembrane region" description="Helical" evidence="7">
    <location>
        <begin position="161"/>
        <end position="179"/>
    </location>
</feature>
<feature type="transmembrane region" description="Helical" evidence="7">
    <location>
        <begin position="513"/>
        <end position="532"/>
    </location>
</feature>
<feature type="transmembrane region" description="Helical" evidence="7">
    <location>
        <begin position="396"/>
        <end position="418"/>
    </location>
</feature>
<feature type="transmembrane region" description="Helical" evidence="7">
    <location>
        <begin position="64"/>
        <end position="86"/>
    </location>
</feature>
<keyword evidence="5 7" id="KW-1133">Transmembrane helix</keyword>
<sequence length="541" mass="60362">MSDNHYPVSDGVGRLSVLTQDALDDSSTGSNIETNFGFRKSRNLAVTFEDAHNESGTGVYQLKLLVVCGLVNMSCAISNTTVSFVLPSAKDFNLNSTTIGILNGAPFLGMVLGAYFWGMCGDIKGRRFVILWSMGLDTLFSVLSCLTQHVVLFFITRLGNGFAIIGAICLIYVYFGEFLTPDKRDAYLLFLEIFWVAGMIVGPGVAMVVIPSNIVLLSHSYFTFDAWRLFLLLTSIPSLISFILIYQYPESPRYLMLKGHMVQSREILEQIYFTNNKKTTELYSVESFTQSFSAIGFNTTSIGNSFSKNLKVRLIALKNKHKILFFEYSRNITVTCIIEFCLMASYITVLIWIPELFSRYYNYKLHNSNDTNICTASECLLKNNYKPKDEVVSSDAYFAALIVATSTVPFVILTGILIKYLNKKILLCASCGVPIIIALLITLTKNNFQAEIMCCIFEGFTTLMEPIIFCTMVELFPSNVRGVAFSMTVMIGRLGAVFGIIVFGTLIDEHCFMVFYILAILLLIAFLAMAFLPKLKVGGSH</sequence>
<evidence type="ECO:0000256" key="5">
    <source>
        <dbReference type="ARBA" id="ARBA00022989"/>
    </source>
</evidence>
<reference evidence="9 10" key="1">
    <citation type="submission" date="2019-08" db="EMBL/GenBank/DDBJ databases">
        <authorList>
            <person name="Alioto T."/>
            <person name="Alioto T."/>
            <person name="Gomez Garrido J."/>
        </authorList>
    </citation>
    <scope>NUCLEOTIDE SEQUENCE [LARGE SCALE GENOMIC DNA]</scope>
</reference>
<feature type="transmembrane region" description="Helical" evidence="7">
    <location>
        <begin position="332"/>
        <end position="353"/>
    </location>
</feature>
<evidence type="ECO:0000256" key="6">
    <source>
        <dbReference type="ARBA" id="ARBA00023136"/>
    </source>
</evidence>
<evidence type="ECO:0000256" key="1">
    <source>
        <dbReference type="ARBA" id="ARBA00004141"/>
    </source>
</evidence>
<dbReference type="Proteomes" id="UP000325440">
    <property type="component" value="Unassembled WGS sequence"/>
</dbReference>
<feature type="transmembrane region" description="Helical" evidence="7">
    <location>
        <begin position="98"/>
        <end position="117"/>
    </location>
</feature>
<dbReference type="PANTHER" id="PTHR23511">
    <property type="entry name" value="SYNAPTIC VESICLE GLYCOPROTEIN 2"/>
    <property type="match status" value="1"/>
</dbReference>
<evidence type="ECO:0000313" key="9">
    <source>
        <dbReference type="EMBL" id="VVC27914.1"/>
    </source>
</evidence>
<keyword evidence="4 7" id="KW-0812">Transmembrane</keyword>
<evidence type="ECO:0000256" key="4">
    <source>
        <dbReference type="ARBA" id="ARBA00022692"/>
    </source>
</evidence>
<dbReference type="InterPro" id="IPR011701">
    <property type="entry name" value="MFS"/>
</dbReference>
<dbReference type="OrthoDB" id="3936150at2759"/>
<protein>
    <submittedName>
        <fullName evidence="9">Major facilitator superfamily,Major facilitator superfamily domain,Major facilitator, sugar transporter</fullName>
    </submittedName>
</protein>
<keyword evidence="9" id="KW-0762">Sugar transport</keyword>